<comment type="caution">
    <text evidence="2">The sequence shown here is derived from an EMBL/GenBank/DDBJ whole genome shotgun (WGS) entry which is preliminary data.</text>
</comment>
<accession>A0A0F9CZQ1</accession>
<protein>
    <submittedName>
        <fullName evidence="2">Uncharacterized protein</fullName>
    </submittedName>
</protein>
<evidence type="ECO:0000313" key="2">
    <source>
        <dbReference type="EMBL" id="KKL54878.1"/>
    </source>
</evidence>
<feature type="compositionally biased region" description="Polar residues" evidence="1">
    <location>
        <begin position="185"/>
        <end position="204"/>
    </location>
</feature>
<gene>
    <name evidence="2" type="ORF">LCGC14_2260990</name>
</gene>
<dbReference type="AlphaFoldDB" id="A0A0F9CZQ1"/>
<feature type="non-terminal residue" evidence="2">
    <location>
        <position position="1"/>
    </location>
</feature>
<reference evidence="2" key="1">
    <citation type="journal article" date="2015" name="Nature">
        <title>Complex archaea that bridge the gap between prokaryotes and eukaryotes.</title>
        <authorList>
            <person name="Spang A."/>
            <person name="Saw J.H."/>
            <person name="Jorgensen S.L."/>
            <person name="Zaremba-Niedzwiedzka K."/>
            <person name="Martijn J."/>
            <person name="Lind A.E."/>
            <person name="van Eijk R."/>
            <person name="Schleper C."/>
            <person name="Guy L."/>
            <person name="Ettema T.J."/>
        </authorList>
    </citation>
    <scope>NUCLEOTIDE SEQUENCE</scope>
</reference>
<feature type="region of interest" description="Disordered" evidence="1">
    <location>
        <begin position="185"/>
        <end position="211"/>
    </location>
</feature>
<sequence>PELVERYNTQAKRKRQRRFATIIGPRKDAFAKDFADIENEVLLSKRSHTTIRRDIVLFIISAAFGGDLLTGDQIVRTVKEGEKLGLPNMEAIMGTAYAKYGKDACSMFGSESEDRSVKMRKALLDYGIRLSYKNKRIKGGDRGQVKVYWVDGEIIEQRIKDIELQSEFKKTAELSIWDGFRYTTTSLRNPSQNETPGVLPSSTPDAGESRFNLPPDIRAGLHRIRVRNDGLSVNH</sequence>
<organism evidence="2">
    <name type="scientific">marine sediment metagenome</name>
    <dbReference type="NCBI Taxonomy" id="412755"/>
    <lineage>
        <taxon>unclassified sequences</taxon>
        <taxon>metagenomes</taxon>
        <taxon>ecological metagenomes</taxon>
    </lineage>
</organism>
<dbReference type="EMBL" id="LAZR01031040">
    <property type="protein sequence ID" value="KKL54878.1"/>
    <property type="molecule type" value="Genomic_DNA"/>
</dbReference>
<evidence type="ECO:0000256" key="1">
    <source>
        <dbReference type="SAM" id="MobiDB-lite"/>
    </source>
</evidence>
<name>A0A0F9CZQ1_9ZZZZ</name>
<proteinExistence type="predicted"/>